<keyword evidence="2" id="KW-0732">Signal</keyword>
<evidence type="ECO:0000313" key="4">
    <source>
        <dbReference type="EMBL" id="AKU94473.1"/>
    </source>
</evidence>
<dbReference type="Pfam" id="PF07583">
    <property type="entry name" value="PSCyt2"/>
    <property type="match status" value="1"/>
</dbReference>
<keyword evidence="5" id="KW-1185">Reference proteome</keyword>
<feature type="signal peptide" evidence="2">
    <location>
        <begin position="1"/>
        <end position="17"/>
    </location>
</feature>
<feature type="region of interest" description="Disordered" evidence="1">
    <location>
        <begin position="20"/>
        <end position="60"/>
    </location>
</feature>
<feature type="chain" id="PRO_5005465932" description="DUF1549 domain-containing protein" evidence="2">
    <location>
        <begin position="18"/>
        <end position="416"/>
    </location>
</feature>
<sequence>MRALMALGILVSQIALSACGSAEDPNSTTGGPNSGTGSSGNGNGNGNGGTGDGTGSTAKTPDEQIKQILDARKADYGEALRTASLKLRDELPTLDEINQIANATDDNAKKAAYEKLVDTMIDSPQFASTMVKFWKDTFRTGQVGQIQQGMPDKSTAANFAAQLTVAGRPYTDLFTASSNTCPTFDAATGTFTDGSCDTTPTAGVLTDPGILAQYFANMAFRRVRFIQETFACSKHPTEFSSTPVAMGNGTYTGPYDFKSITGKVTVKDARIDFQDTSAVICANCHVTLNHAAPLFTKYDDKGVLQGTEQVKVPVPGEPAAKLGDYLASGEPLAWRMGKNATDIPSFGQQMAADPDVARCAVNRIWNYAMSRGDIVNDLATVPNQVTDPFVQAFTANGMKLKETIRAIFKAEDFVKF</sequence>
<feature type="domain" description="DUF1549" evidence="3">
    <location>
        <begin position="68"/>
        <end position="157"/>
    </location>
</feature>
<evidence type="ECO:0000256" key="1">
    <source>
        <dbReference type="SAM" id="MobiDB-lite"/>
    </source>
</evidence>
<dbReference type="InterPro" id="IPR011444">
    <property type="entry name" value="DUF1549"/>
</dbReference>
<evidence type="ECO:0000313" key="5">
    <source>
        <dbReference type="Proteomes" id="UP000064967"/>
    </source>
</evidence>
<dbReference type="PROSITE" id="PS51257">
    <property type="entry name" value="PROKAR_LIPOPROTEIN"/>
    <property type="match status" value="1"/>
</dbReference>
<evidence type="ECO:0000256" key="2">
    <source>
        <dbReference type="SAM" id="SignalP"/>
    </source>
</evidence>
<dbReference type="Proteomes" id="UP000064967">
    <property type="component" value="Chromosome"/>
</dbReference>
<feature type="compositionally biased region" description="Gly residues" evidence="1">
    <location>
        <begin position="32"/>
        <end position="54"/>
    </location>
</feature>
<organism evidence="4 5">
    <name type="scientific">Labilithrix luteola</name>
    <dbReference type="NCBI Taxonomy" id="1391654"/>
    <lineage>
        <taxon>Bacteria</taxon>
        <taxon>Pseudomonadati</taxon>
        <taxon>Myxococcota</taxon>
        <taxon>Polyangia</taxon>
        <taxon>Polyangiales</taxon>
        <taxon>Labilitrichaceae</taxon>
        <taxon>Labilithrix</taxon>
    </lineage>
</organism>
<proteinExistence type="predicted"/>
<evidence type="ECO:0000259" key="3">
    <source>
        <dbReference type="Pfam" id="PF07583"/>
    </source>
</evidence>
<dbReference type="AlphaFoldDB" id="A0A0K1PLR1"/>
<gene>
    <name evidence="4" type="ORF">AKJ09_01137</name>
</gene>
<name>A0A0K1PLR1_9BACT</name>
<reference evidence="4 5" key="1">
    <citation type="submission" date="2015-08" db="EMBL/GenBank/DDBJ databases">
        <authorList>
            <person name="Babu N.S."/>
            <person name="Beckwith C.J."/>
            <person name="Beseler K.G."/>
            <person name="Brison A."/>
            <person name="Carone J.V."/>
            <person name="Caskin T.P."/>
            <person name="Diamond M."/>
            <person name="Durham M.E."/>
            <person name="Foxe J.M."/>
            <person name="Go M."/>
            <person name="Henderson B.A."/>
            <person name="Jones I.B."/>
            <person name="McGettigan J.A."/>
            <person name="Micheletti S.J."/>
            <person name="Nasrallah M.E."/>
            <person name="Ortiz D."/>
            <person name="Piller C.R."/>
            <person name="Privatt S.R."/>
            <person name="Schneider S.L."/>
            <person name="Sharp S."/>
            <person name="Smith T.C."/>
            <person name="Stanton J.D."/>
            <person name="Ullery H.E."/>
            <person name="Wilson R.J."/>
            <person name="Serrano M.G."/>
            <person name="Buck G."/>
            <person name="Lee V."/>
            <person name="Wang Y."/>
            <person name="Carvalho R."/>
            <person name="Voegtly L."/>
            <person name="Shi R."/>
            <person name="Duckworth R."/>
            <person name="Johnson A."/>
            <person name="Loviza R."/>
            <person name="Walstead R."/>
            <person name="Shah Z."/>
            <person name="Kiflezghi M."/>
            <person name="Wade K."/>
            <person name="Ball S.L."/>
            <person name="Bradley K.W."/>
            <person name="Asai D.J."/>
            <person name="Bowman C.A."/>
            <person name="Russell D.A."/>
            <person name="Pope W.H."/>
            <person name="Jacobs-Sera D."/>
            <person name="Hendrix R.W."/>
            <person name="Hatfull G.F."/>
        </authorList>
    </citation>
    <scope>NUCLEOTIDE SEQUENCE [LARGE SCALE GENOMIC DNA]</scope>
    <source>
        <strain evidence="4 5">DSM 27648</strain>
    </source>
</reference>
<protein>
    <recommendedName>
        <fullName evidence="3">DUF1549 domain-containing protein</fullName>
    </recommendedName>
</protein>
<dbReference type="STRING" id="1391654.AKJ09_01137"/>
<accession>A0A0K1PLR1</accession>
<dbReference type="KEGG" id="llu:AKJ09_01137"/>
<dbReference type="EMBL" id="CP012333">
    <property type="protein sequence ID" value="AKU94473.1"/>
    <property type="molecule type" value="Genomic_DNA"/>
</dbReference>